<accession>M0A112</accession>
<sequence length="353" mass="37553">MAGRGPLNRGFVRSGHVGDSLETAWSIDLGPGPTTSPVVADGTVYIADEEALRFIPADGSDSTVITTESSVSGTPAVLDDGLIVPGYEEAESTGTVYKIDTANEIEWEADVLGGRPFSPTVQGTDIAIRTEAQTHLITQRDGTVKWSVDTAEYSDVAQHRAVDLAPVLTDDAVFVPSSDGIYCYERETGEERWHEQRGRSLASPTYADGVIYASLVEEGIVALDADSGTQQWTVEATGCLTSPAVDDDTVYATAGFDVLAIEADSGREQWRYDDEYGLRGDSYSDPICVGERLITGSIGRSVTVLSTATGEQQGTIDGDGTHHSHAVSDDVIYTTGTRTVTAIDTSSGILERL</sequence>
<dbReference type="PANTHER" id="PTHR34512:SF30">
    <property type="entry name" value="OUTER MEMBRANE PROTEIN ASSEMBLY FACTOR BAMB"/>
    <property type="match status" value="1"/>
</dbReference>
<dbReference type="GO" id="GO:0004674">
    <property type="term" value="F:protein serine/threonine kinase activity"/>
    <property type="evidence" value="ECO:0007669"/>
    <property type="project" value="UniProtKB-KW"/>
</dbReference>
<dbReference type="RefSeq" id="WP_006653239.1">
    <property type="nucleotide sequence ID" value="NZ_AOIM01000033.1"/>
</dbReference>
<feature type="domain" description="Pyrrolo-quinoline quinone repeat" evidence="1">
    <location>
        <begin position="166"/>
        <end position="348"/>
    </location>
</feature>
<dbReference type="STRING" id="1227493.C483_10201"/>
<comment type="caution">
    <text evidence="2">The sequence shown here is derived from an EMBL/GenBank/DDBJ whole genome shotgun (WGS) entry which is preliminary data.</text>
</comment>
<dbReference type="SUPFAM" id="SSF50998">
    <property type="entry name" value="Quinoprotein alcohol dehydrogenase-like"/>
    <property type="match status" value="1"/>
</dbReference>
<dbReference type="Proteomes" id="UP000011519">
    <property type="component" value="Unassembled WGS sequence"/>
</dbReference>
<keyword evidence="2" id="KW-0808">Transferase</keyword>
<reference evidence="2 3" key="1">
    <citation type="journal article" date="2014" name="PLoS Genet.">
        <title>Phylogenetically driven sequencing of extremely halophilic archaea reveals strategies for static and dynamic osmo-response.</title>
        <authorList>
            <person name="Becker E.A."/>
            <person name="Seitzer P.M."/>
            <person name="Tritt A."/>
            <person name="Larsen D."/>
            <person name="Krusor M."/>
            <person name="Yao A.I."/>
            <person name="Wu D."/>
            <person name="Madern D."/>
            <person name="Eisen J.A."/>
            <person name="Darling A.E."/>
            <person name="Facciotti M.T."/>
        </authorList>
    </citation>
    <scope>NUCLEOTIDE SEQUENCE [LARGE SCALE GENOMIC DNA]</scope>
    <source>
        <strain evidence="2 3">JCM 10989</strain>
    </source>
</reference>
<dbReference type="InterPro" id="IPR002372">
    <property type="entry name" value="PQQ_rpt_dom"/>
</dbReference>
<dbReference type="OrthoDB" id="145878at2157"/>
<keyword evidence="3" id="KW-1185">Reference proteome</keyword>
<dbReference type="PATRIC" id="fig|1227493.4.peg.2031"/>
<dbReference type="PANTHER" id="PTHR34512">
    <property type="entry name" value="CELL SURFACE PROTEIN"/>
    <property type="match status" value="1"/>
</dbReference>
<gene>
    <name evidence="2" type="ORF">C483_10201</name>
</gene>
<evidence type="ECO:0000313" key="2">
    <source>
        <dbReference type="EMBL" id="ELY91048.1"/>
    </source>
</evidence>
<dbReference type="InterPro" id="IPR015943">
    <property type="entry name" value="WD40/YVTN_repeat-like_dom_sf"/>
</dbReference>
<dbReference type="Gene3D" id="2.130.10.10">
    <property type="entry name" value="YVTN repeat-like/Quinoprotein amine dehydrogenase"/>
    <property type="match status" value="2"/>
</dbReference>
<dbReference type="SMART" id="SM00564">
    <property type="entry name" value="PQQ"/>
    <property type="match status" value="6"/>
</dbReference>
<organism evidence="2 3">
    <name type="scientific">Natrialba hulunbeirensis JCM 10989</name>
    <dbReference type="NCBI Taxonomy" id="1227493"/>
    <lineage>
        <taxon>Archaea</taxon>
        <taxon>Methanobacteriati</taxon>
        <taxon>Methanobacteriota</taxon>
        <taxon>Stenosarchaea group</taxon>
        <taxon>Halobacteria</taxon>
        <taxon>Halobacteriales</taxon>
        <taxon>Natrialbaceae</taxon>
        <taxon>Natrialba</taxon>
    </lineage>
</organism>
<evidence type="ECO:0000313" key="3">
    <source>
        <dbReference type="Proteomes" id="UP000011519"/>
    </source>
</evidence>
<dbReference type="Pfam" id="PF13360">
    <property type="entry name" value="PQQ_2"/>
    <property type="match status" value="1"/>
</dbReference>
<dbReference type="EMBL" id="AOIM01000033">
    <property type="protein sequence ID" value="ELY91048.1"/>
    <property type="molecule type" value="Genomic_DNA"/>
</dbReference>
<protein>
    <submittedName>
        <fullName evidence="2">Serine/threonine protein kinase</fullName>
    </submittedName>
</protein>
<keyword evidence="2" id="KW-0418">Kinase</keyword>
<dbReference type="InterPro" id="IPR018391">
    <property type="entry name" value="PQQ_b-propeller_rpt"/>
</dbReference>
<evidence type="ECO:0000259" key="1">
    <source>
        <dbReference type="Pfam" id="PF13360"/>
    </source>
</evidence>
<proteinExistence type="predicted"/>
<keyword evidence="2" id="KW-0723">Serine/threonine-protein kinase</keyword>
<dbReference type="AlphaFoldDB" id="M0A112"/>
<name>M0A112_9EURY</name>
<dbReference type="InterPro" id="IPR011047">
    <property type="entry name" value="Quinoprotein_ADH-like_sf"/>
</dbReference>